<name>A0ABX2ZUX9_9BACI</name>
<dbReference type="Gene3D" id="2.60.120.10">
    <property type="entry name" value="Jelly Rolls"/>
    <property type="match status" value="1"/>
</dbReference>
<dbReference type="Pfam" id="PF00190">
    <property type="entry name" value="Cupin_1"/>
    <property type="match status" value="1"/>
</dbReference>
<dbReference type="InterPro" id="IPR011051">
    <property type="entry name" value="RmlC_Cupin_sf"/>
</dbReference>
<dbReference type="EMBL" id="MDKC01000001">
    <property type="protein sequence ID" value="ODG93620.1"/>
    <property type="molecule type" value="Genomic_DNA"/>
</dbReference>
<proteinExistence type="predicted"/>
<organism evidence="2 3">
    <name type="scientific">Gottfriedia luciferensis</name>
    <dbReference type="NCBI Taxonomy" id="178774"/>
    <lineage>
        <taxon>Bacteria</taxon>
        <taxon>Bacillati</taxon>
        <taxon>Bacillota</taxon>
        <taxon>Bacilli</taxon>
        <taxon>Bacillales</taxon>
        <taxon>Bacillaceae</taxon>
        <taxon>Gottfriedia</taxon>
    </lineage>
</organism>
<keyword evidence="3" id="KW-1185">Reference proteome</keyword>
<evidence type="ECO:0000313" key="2">
    <source>
        <dbReference type="EMBL" id="ODG93620.1"/>
    </source>
</evidence>
<gene>
    <name evidence="2" type="ORF">BED47_00155</name>
</gene>
<protein>
    <submittedName>
        <fullName evidence="2">Cupin</fullName>
    </submittedName>
</protein>
<dbReference type="Proteomes" id="UP000094580">
    <property type="component" value="Unassembled WGS sequence"/>
</dbReference>
<dbReference type="RefSeq" id="WP_069031816.1">
    <property type="nucleotide sequence ID" value="NZ_MDKC01000001.1"/>
</dbReference>
<reference evidence="2 3" key="1">
    <citation type="submission" date="2016-07" db="EMBL/GenBank/DDBJ databases">
        <authorList>
            <person name="Townsley L."/>
            <person name="Shank E.A."/>
        </authorList>
    </citation>
    <scope>NUCLEOTIDE SEQUENCE [LARGE SCALE GENOMIC DNA]</scope>
    <source>
        <strain evidence="2 3">CH01</strain>
    </source>
</reference>
<dbReference type="InterPro" id="IPR014710">
    <property type="entry name" value="RmlC-like_jellyroll"/>
</dbReference>
<evidence type="ECO:0000259" key="1">
    <source>
        <dbReference type="SMART" id="SM00835"/>
    </source>
</evidence>
<sequence>MRLDLDYTSPSIQFTFDINKNNSFVKDNQNFINQLSVNDLNTLDNLSLLDIYLSVNNVVEPHYHQNSSELVYCISGNAVVSILNPYTKQLLNFPIAPGQVANVPQGWWHYEIATVDNTHLLAIFNAPSPDVILFSDLMKFTPSNIVSHTYCLDENQWKIATANLQPSVFIGPPKNCNRQVQNQQEFTNQQNQNYYQNAYYNQHYYQQRF</sequence>
<feature type="domain" description="Cupin type-1" evidence="1">
    <location>
        <begin position="16"/>
        <end position="158"/>
    </location>
</feature>
<accession>A0ABX2ZUX9</accession>
<dbReference type="SMART" id="SM00835">
    <property type="entry name" value="Cupin_1"/>
    <property type="match status" value="1"/>
</dbReference>
<dbReference type="SUPFAM" id="SSF51182">
    <property type="entry name" value="RmlC-like cupins"/>
    <property type="match status" value="1"/>
</dbReference>
<comment type="caution">
    <text evidence="2">The sequence shown here is derived from an EMBL/GenBank/DDBJ whole genome shotgun (WGS) entry which is preliminary data.</text>
</comment>
<dbReference type="CDD" id="cd20306">
    <property type="entry name" value="cupin_OxDC-like"/>
    <property type="match status" value="1"/>
</dbReference>
<dbReference type="InterPro" id="IPR006045">
    <property type="entry name" value="Cupin_1"/>
</dbReference>
<evidence type="ECO:0000313" key="3">
    <source>
        <dbReference type="Proteomes" id="UP000094580"/>
    </source>
</evidence>